<dbReference type="GeneID" id="98298528"/>
<dbReference type="InterPro" id="IPR049492">
    <property type="entry name" value="BD-FAE-like_dom"/>
</dbReference>
<keyword evidence="4" id="KW-1185">Reference proteome</keyword>
<dbReference type="SUPFAM" id="SSF53474">
    <property type="entry name" value="alpha/beta-Hydrolases"/>
    <property type="match status" value="1"/>
</dbReference>
<dbReference type="PANTHER" id="PTHR48081">
    <property type="entry name" value="AB HYDROLASE SUPERFAMILY PROTEIN C4A8.06C"/>
    <property type="match status" value="1"/>
</dbReference>
<organism evidence="3 4">
    <name type="scientific">Staphylococcus argensis</name>
    <dbReference type="NCBI Taxonomy" id="1607738"/>
    <lineage>
        <taxon>Bacteria</taxon>
        <taxon>Bacillati</taxon>
        <taxon>Bacillota</taxon>
        <taxon>Bacilli</taxon>
        <taxon>Bacillales</taxon>
        <taxon>Staphylococcaceae</taxon>
        <taxon>Staphylococcus</taxon>
    </lineage>
</organism>
<name>A0A2K4FBD5_9STAP</name>
<dbReference type="RefSeq" id="WP_103372063.1">
    <property type="nucleotide sequence ID" value="NZ_CBCRVO010000002.1"/>
</dbReference>
<dbReference type="Gene3D" id="3.40.50.1820">
    <property type="entry name" value="alpha/beta hydrolase"/>
    <property type="match status" value="1"/>
</dbReference>
<evidence type="ECO:0000313" key="4">
    <source>
        <dbReference type="Proteomes" id="UP000242712"/>
    </source>
</evidence>
<sequence>MEYLTYGDHEEQFIEVYQTDESTHWLAVVHGGYWRQRISVEKMHPFVEKLVNLGFNVINIEYRRGEHPWPTPETDVQQALETFKSSEYYPEQGQLTVIGHSVGGQLAFNNAQYADYIVALGPVTDVKFTRDHHLGDDAAQEYFGDMSDDALYQASPLSRLPLNVPTLILHGVDDDKVLIDTTFDYIEQNEGDVIDLLAPAKLDHMVAIEPDMPFFDHMVDWIRNHSL</sequence>
<dbReference type="GO" id="GO:0016787">
    <property type="term" value="F:hydrolase activity"/>
    <property type="evidence" value="ECO:0007669"/>
    <property type="project" value="UniProtKB-KW"/>
</dbReference>
<evidence type="ECO:0000256" key="1">
    <source>
        <dbReference type="ARBA" id="ARBA00022801"/>
    </source>
</evidence>
<dbReference type="Pfam" id="PF20434">
    <property type="entry name" value="BD-FAE"/>
    <property type="match status" value="1"/>
</dbReference>
<protein>
    <submittedName>
        <fullName evidence="3">Alpha/beta hydrolase</fullName>
    </submittedName>
</protein>
<accession>A0A2K4FBD5</accession>
<dbReference type="AlphaFoldDB" id="A0A2K4FBD5"/>
<proteinExistence type="predicted"/>
<evidence type="ECO:0000313" key="3">
    <source>
        <dbReference type="EMBL" id="POA08265.1"/>
    </source>
</evidence>
<dbReference type="InterPro" id="IPR029058">
    <property type="entry name" value="AB_hydrolase_fold"/>
</dbReference>
<evidence type="ECO:0000259" key="2">
    <source>
        <dbReference type="Pfam" id="PF20434"/>
    </source>
</evidence>
<reference evidence="3 4" key="1">
    <citation type="submission" date="2017-08" db="EMBL/GenBank/DDBJ databases">
        <title>Draft genome sequences of 64 type strains of genus Staph aureus.</title>
        <authorList>
            <person name="Cole K."/>
            <person name="Golubchik T."/>
            <person name="Russell J."/>
            <person name="Foster D."/>
            <person name="Llewelyn M."/>
            <person name="Wilson D."/>
            <person name="Crook D."/>
            <person name="Paul J."/>
        </authorList>
    </citation>
    <scope>NUCLEOTIDE SEQUENCE [LARGE SCALE GENOMIC DNA]</scope>
    <source>
        <strain evidence="3 4">DSM 29875</strain>
    </source>
</reference>
<feature type="domain" description="BD-FAE-like" evidence="2">
    <location>
        <begin position="20"/>
        <end position="109"/>
    </location>
</feature>
<comment type="caution">
    <text evidence="3">The sequence shown here is derived from an EMBL/GenBank/DDBJ whole genome shotgun (WGS) entry which is preliminary data.</text>
</comment>
<dbReference type="OrthoDB" id="179999at2"/>
<dbReference type="InterPro" id="IPR050300">
    <property type="entry name" value="GDXG_lipolytic_enzyme"/>
</dbReference>
<gene>
    <name evidence="3" type="ORF">CD039_09220</name>
</gene>
<dbReference type="EMBL" id="PPPX01000016">
    <property type="protein sequence ID" value="POA08265.1"/>
    <property type="molecule type" value="Genomic_DNA"/>
</dbReference>
<keyword evidence="1 3" id="KW-0378">Hydrolase</keyword>
<dbReference type="Proteomes" id="UP000242712">
    <property type="component" value="Unassembled WGS sequence"/>
</dbReference>